<dbReference type="GO" id="GO:0004673">
    <property type="term" value="F:protein histidine kinase activity"/>
    <property type="evidence" value="ECO:0007669"/>
    <property type="project" value="UniProtKB-EC"/>
</dbReference>
<evidence type="ECO:0000259" key="6">
    <source>
        <dbReference type="PROSITE" id="PS50109"/>
    </source>
</evidence>
<keyword evidence="8" id="KW-1185">Reference proteome</keyword>
<keyword evidence="4" id="KW-0808">Transferase</keyword>
<name>A0A2N0TQY3_9FLAO</name>
<dbReference type="EMBL" id="LKTS01000044">
    <property type="protein sequence ID" value="PKD17140.1"/>
    <property type="molecule type" value="Genomic_DNA"/>
</dbReference>
<dbReference type="EC" id="2.7.13.3" evidence="2"/>
<dbReference type="PROSITE" id="PS50109">
    <property type="entry name" value="HIS_KIN"/>
    <property type="match status" value="1"/>
</dbReference>
<evidence type="ECO:0000313" key="8">
    <source>
        <dbReference type="Proteomes" id="UP000232673"/>
    </source>
</evidence>
<dbReference type="STRING" id="447422.SAMN05660903_01389"/>
<comment type="catalytic activity">
    <reaction evidence="1">
        <text>ATP + protein L-histidine = ADP + protein N-phospho-L-histidine.</text>
        <dbReference type="EC" id="2.7.13.3"/>
    </reaction>
</comment>
<dbReference type="InterPro" id="IPR013656">
    <property type="entry name" value="PAS_4"/>
</dbReference>
<dbReference type="SMART" id="SM00387">
    <property type="entry name" value="HATPase_c"/>
    <property type="match status" value="1"/>
</dbReference>
<dbReference type="Pfam" id="PF02518">
    <property type="entry name" value="HATPase_c"/>
    <property type="match status" value="1"/>
</dbReference>
<dbReference type="NCBIfam" id="TIGR00229">
    <property type="entry name" value="sensory_box"/>
    <property type="match status" value="1"/>
</dbReference>
<dbReference type="OrthoDB" id="5522855at2"/>
<dbReference type="AlphaFoldDB" id="A0A2N0TQY3"/>
<dbReference type="InterPro" id="IPR000014">
    <property type="entry name" value="PAS"/>
</dbReference>
<dbReference type="Proteomes" id="UP000232673">
    <property type="component" value="Unassembled WGS sequence"/>
</dbReference>
<protein>
    <recommendedName>
        <fullName evidence="2">histidine kinase</fullName>
        <ecNumber evidence="2">2.7.13.3</ecNumber>
    </recommendedName>
</protein>
<evidence type="ECO:0000256" key="5">
    <source>
        <dbReference type="ARBA" id="ARBA00022777"/>
    </source>
</evidence>
<organism evidence="7 8">
    <name type="scientific">Salegentibacter salinarum</name>
    <dbReference type="NCBI Taxonomy" id="447422"/>
    <lineage>
        <taxon>Bacteria</taxon>
        <taxon>Pseudomonadati</taxon>
        <taxon>Bacteroidota</taxon>
        <taxon>Flavobacteriia</taxon>
        <taxon>Flavobacteriales</taxon>
        <taxon>Flavobacteriaceae</taxon>
        <taxon>Salegentibacter</taxon>
    </lineage>
</organism>
<dbReference type="InterPro" id="IPR052162">
    <property type="entry name" value="Sensor_kinase/Photoreceptor"/>
</dbReference>
<dbReference type="InterPro" id="IPR004358">
    <property type="entry name" value="Sig_transdc_His_kin-like_C"/>
</dbReference>
<dbReference type="SUPFAM" id="SSF55785">
    <property type="entry name" value="PYP-like sensor domain (PAS domain)"/>
    <property type="match status" value="1"/>
</dbReference>
<dbReference type="SUPFAM" id="SSF55874">
    <property type="entry name" value="ATPase domain of HSP90 chaperone/DNA topoisomerase II/histidine kinase"/>
    <property type="match status" value="1"/>
</dbReference>
<dbReference type="PANTHER" id="PTHR43304:SF1">
    <property type="entry name" value="PAC DOMAIN-CONTAINING PROTEIN"/>
    <property type="match status" value="1"/>
</dbReference>
<comment type="caution">
    <text evidence="7">The sequence shown here is derived from an EMBL/GenBank/DDBJ whole genome shotgun (WGS) entry which is preliminary data.</text>
</comment>
<evidence type="ECO:0000256" key="1">
    <source>
        <dbReference type="ARBA" id="ARBA00000085"/>
    </source>
</evidence>
<dbReference type="InterPro" id="IPR003594">
    <property type="entry name" value="HATPase_dom"/>
</dbReference>
<feature type="domain" description="Histidine kinase" evidence="6">
    <location>
        <begin position="150"/>
        <end position="361"/>
    </location>
</feature>
<proteinExistence type="predicted"/>
<dbReference type="PRINTS" id="PR00344">
    <property type="entry name" value="BCTRLSENSOR"/>
</dbReference>
<dbReference type="Pfam" id="PF08448">
    <property type="entry name" value="PAS_4"/>
    <property type="match status" value="1"/>
</dbReference>
<dbReference type="Gene3D" id="3.30.450.20">
    <property type="entry name" value="PAS domain"/>
    <property type="match status" value="1"/>
</dbReference>
<evidence type="ECO:0000256" key="2">
    <source>
        <dbReference type="ARBA" id="ARBA00012438"/>
    </source>
</evidence>
<keyword evidence="3" id="KW-0597">Phosphoprotein</keyword>
<dbReference type="CDD" id="cd00130">
    <property type="entry name" value="PAS"/>
    <property type="match status" value="1"/>
</dbReference>
<dbReference type="RefSeq" id="WP_079712495.1">
    <property type="nucleotide sequence ID" value="NZ_FUZC01000004.1"/>
</dbReference>
<evidence type="ECO:0000256" key="3">
    <source>
        <dbReference type="ARBA" id="ARBA00022553"/>
    </source>
</evidence>
<keyword evidence="5" id="KW-0418">Kinase</keyword>
<dbReference type="InterPro" id="IPR035965">
    <property type="entry name" value="PAS-like_dom_sf"/>
</dbReference>
<gene>
    <name evidence="7" type="ORF">APR41_06820</name>
</gene>
<dbReference type="Gene3D" id="3.30.565.10">
    <property type="entry name" value="Histidine kinase-like ATPase, C-terminal domain"/>
    <property type="match status" value="1"/>
</dbReference>
<dbReference type="PANTHER" id="PTHR43304">
    <property type="entry name" value="PHYTOCHROME-LIKE PROTEIN CPH1"/>
    <property type="match status" value="1"/>
</dbReference>
<accession>A0A2N0TQY3</accession>
<evidence type="ECO:0000256" key="4">
    <source>
        <dbReference type="ARBA" id="ARBA00022679"/>
    </source>
</evidence>
<evidence type="ECO:0000313" key="7">
    <source>
        <dbReference type="EMBL" id="PKD17140.1"/>
    </source>
</evidence>
<reference evidence="7 8" key="1">
    <citation type="submission" date="2015-10" db="EMBL/GenBank/DDBJ databases">
        <title>Draft genome sequence of Salegentibacter salinarum KCTC 12975.</title>
        <authorList>
            <person name="Lin W."/>
            <person name="Zheng Q."/>
        </authorList>
    </citation>
    <scope>NUCLEOTIDE SEQUENCE [LARGE SCALE GENOMIC DNA]</scope>
    <source>
        <strain evidence="7 8">KCTC 12975</strain>
    </source>
</reference>
<dbReference type="InterPro" id="IPR005467">
    <property type="entry name" value="His_kinase_dom"/>
</dbReference>
<sequence>MELPHPPTKTLELKIADNVSAMLAFWDKDLICRFANAAYLEWFGMRQEDMINKMNIQELLGPLYEQNLPYITGALNGRAQVFEKEITLPDGKGKRYALANYYPEIENGEVKGFYVHVADVSPIKKLEKKLKKSNAKVKKQNNRLLNFANIVSHNLKSYSGNLESLLNLYETADSDEEKAEIWNYLQSLSSEFSSTVSDLNEIVKLKNQKDISLTDLSLTQFIQKTKNILRVEIKKSKAIIKSNVDEETIIKANPAYLESILLNILSNSLKYRNPEKPLEIELNCFSSKKRIVLNIKDNGLGIDLKKYGKDLFGMYKTFHGNADAQGIGLFITKYQVEAMGGEISVESAVGEGADFKVSFRN</sequence>
<dbReference type="InterPro" id="IPR036890">
    <property type="entry name" value="HATPase_C_sf"/>
</dbReference>